<sequence>MSRNHEEAVRGVRLACEEAVRAARQDWDKEQAVRQAREDAERVWRDEGILHDEAVREARKHWDEERAARLTNQEAKRERAQRLARAAREDEDAGADNERQHLEEAVRAARGLAHNILFVTEEVQRLAPAAREGEDAGADNERQHLEGAVRAARGLAHNILFVTQEVQRLERAEAVADNERQQLEEAVRAVARRLDPNNIFFVTEEVQRLERAEAAAGRVGRDRSLFEPTAAVAAAAAPLWARRHRTSYAEGRRSRVALKAGLSFFSLVHSVFELVS</sequence>
<dbReference type="Proteomes" id="UP001287356">
    <property type="component" value="Unassembled WGS sequence"/>
</dbReference>
<gene>
    <name evidence="3" type="ORF">B0T24DRAFT_723952</name>
</gene>
<reference evidence="3" key="2">
    <citation type="submission" date="2023-06" db="EMBL/GenBank/DDBJ databases">
        <authorList>
            <consortium name="Lawrence Berkeley National Laboratory"/>
            <person name="Haridas S."/>
            <person name="Hensen N."/>
            <person name="Bonometti L."/>
            <person name="Westerberg I."/>
            <person name="Brannstrom I.O."/>
            <person name="Guillou S."/>
            <person name="Cros-Aarteil S."/>
            <person name="Calhoun S."/>
            <person name="Kuo A."/>
            <person name="Mondo S."/>
            <person name="Pangilinan J."/>
            <person name="Riley R."/>
            <person name="Labutti K."/>
            <person name="Andreopoulos B."/>
            <person name="Lipzen A."/>
            <person name="Chen C."/>
            <person name="Yanf M."/>
            <person name="Daum C."/>
            <person name="Ng V."/>
            <person name="Clum A."/>
            <person name="Steindorff A."/>
            <person name="Ohm R."/>
            <person name="Martin F."/>
            <person name="Silar P."/>
            <person name="Natvig D."/>
            <person name="Lalanne C."/>
            <person name="Gautier V."/>
            <person name="Ament-Velasquez S.L."/>
            <person name="Kruys A."/>
            <person name="Hutchinson M.I."/>
            <person name="Powell A.J."/>
            <person name="Barry K."/>
            <person name="Miller A.N."/>
            <person name="Grigoriev I.V."/>
            <person name="Debuchy R."/>
            <person name="Gladieux P."/>
            <person name="Thoren M.H."/>
            <person name="Johannesson H."/>
        </authorList>
    </citation>
    <scope>NUCLEOTIDE SEQUENCE</scope>
    <source>
        <strain evidence="3">CBS 958.72</strain>
    </source>
</reference>
<evidence type="ECO:0000313" key="3">
    <source>
        <dbReference type="EMBL" id="KAK3364965.1"/>
    </source>
</evidence>
<keyword evidence="4" id="KW-1185">Reference proteome</keyword>
<keyword evidence="1" id="KW-0175">Coiled coil</keyword>
<organism evidence="3 4">
    <name type="scientific">Lasiosphaeria ovina</name>
    <dbReference type="NCBI Taxonomy" id="92902"/>
    <lineage>
        <taxon>Eukaryota</taxon>
        <taxon>Fungi</taxon>
        <taxon>Dikarya</taxon>
        <taxon>Ascomycota</taxon>
        <taxon>Pezizomycotina</taxon>
        <taxon>Sordariomycetes</taxon>
        <taxon>Sordariomycetidae</taxon>
        <taxon>Sordariales</taxon>
        <taxon>Lasiosphaeriaceae</taxon>
        <taxon>Lasiosphaeria</taxon>
    </lineage>
</organism>
<name>A0AAE0MZS5_9PEZI</name>
<evidence type="ECO:0000313" key="4">
    <source>
        <dbReference type="Proteomes" id="UP001287356"/>
    </source>
</evidence>
<evidence type="ECO:0000256" key="2">
    <source>
        <dbReference type="SAM" id="MobiDB-lite"/>
    </source>
</evidence>
<feature type="coiled-coil region" evidence="1">
    <location>
        <begin position="162"/>
        <end position="189"/>
    </location>
</feature>
<dbReference type="AlphaFoldDB" id="A0AAE0MZS5"/>
<feature type="region of interest" description="Disordered" evidence="2">
    <location>
        <begin position="70"/>
        <end position="99"/>
    </location>
</feature>
<dbReference type="EMBL" id="JAULSN010000009">
    <property type="protein sequence ID" value="KAK3364965.1"/>
    <property type="molecule type" value="Genomic_DNA"/>
</dbReference>
<evidence type="ECO:0000256" key="1">
    <source>
        <dbReference type="SAM" id="Coils"/>
    </source>
</evidence>
<accession>A0AAE0MZS5</accession>
<reference evidence="3" key="1">
    <citation type="journal article" date="2023" name="Mol. Phylogenet. Evol.">
        <title>Genome-scale phylogeny and comparative genomics of the fungal order Sordariales.</title>
        <authorList>
            <person name="Hensen N."/>
            <person name="Bonometti L."/>
            <person name="Westerberg I."/>
            <person name="Brannstrom I.O."/>
            <person name="Guillou S."/>
            <person name="Cros-Aarteil S."/>
            <person name="Calhoun S."/>
            <person name="Haridas S."/>
            <person name="Kuo A."/>
            <person name="Mondo S."/>
            <person name="Pangilinan J."/>
            <person name="Riley R."/>
            <person name="LaButti K."/>
            <person name="Andreopoulos B."/>
            <person name="Lipzen A."/>
            <person name="Chen C."/>
            <person name="Yan M."/>
            <person name="Daum C."/>
            <person name="Ng V."/>
            <person name="Clum A."/>
            <person name="Steindorff A."/>
            <person name="Ohm R.A."/>
            <person name="Martin F."/>
            <person name="Silar P."/>
            <person name="Natvig D.O."/>
            <person name="Lalanne C."/>
            <person name="Gautier V."/>
            <person name="Ament-Velasquez S.L."/>
            <person name="Kruys A."/>
            <person name="Hutchinson M.I."/>
            <person name="Powell A.J."/>
            <person name="Barry K."/>
            <person name="Miller A.N."/>
            <person name="Grigoriev I.V."/>
            <person name="Debuchy R."/>
            <person name="Gladieux P."/>
            <person name="Hiltunen Thoren M."/>
            <person name="Johannesson H."/>
        </authorList>
    </citation>
    <scope>NUCLEOTIDE SEQUENCE</scope>
    <source>
        <strain evidence="3">CBS 958.72</strain>
    </source>
</reference>
<proteinExistence type="predicted"/>
<feature type="compositionally biased region" description="Basic and acidic residues" evidence="2">
    <location>
        <begin position="70"/>
        <end position="81"/>
    </location>
</feature>
<comment type="caution">
    <text evidence="3">The sequence shown here is derived from an EMBL/GenBank/DDBJ whole genome shotgun (WGS) entry which is preliminary data.</text>
</comment>
<protein>
    <submittedName>
        <fullName evidence="3">Uncharacterized protein</fullName>
    </submittedName>
</protein>